<keyword evidence="8" id="KW-1160">Virus entry into host cell</keyword>
<dbReference type="InterPro" id="IPR013762">
    <property type="entry name" value="Integrase-like_cat_sf"/>
</dbReference>
<dbReference type="GO" id="GO:0044826">
    <property type="term" value="P:viral genome integration into host DNA"/>
    <property type="evidence" value="ECO:0007669"/>
    <property type="project" value="UniProtKB-KW"/>
</dbReference>
<dbReference type="InterPro" id="IPR011010">
    <property type="entry name" value="DNA_brk_join_enz"/>
</dbReference>
<keyword evidence="7" id="KW-0233">DNA recombination</keyword>
<evidence type="ECO:0000313" key="12">
    <source>
        <dbReference type="EMBL" id="DAF50274.1"/>
    </source>
</evidence>
<dbReference type="InterPro" id="IPR002104">
    <property type="entry name" value="Integrase_catalytic"/>
</dbReference>
<dbReference type="GO" id="GO:0003677">
    <property type="term" value="F:DNA binding"/>
    <property type="evidence" value="ECO:0007669"/>
    <property type="project" value="UniProtKB-UniRule"/>
</dbReference>
<evidence type="ECO:0000256" key="9">
    <source>
        <dbReference type="PROSITE-ProRule" id="PRU01248"/>
    </source>
</evidence>
<evidence type="ECO:0000256" key="8">
    <source>
        <dbReference type="ARBA" id="ARBA00023195"/>
    </source>
</evidence>
<keyword evidence="5" id="KW-0229">DNA integration</keyword>
<feature type="domain" description="Core-binding (CB)" evidence="11">
    <location>
        <begin position="1"/>
        <end position="77"/>
    </location>
</feature>
<feature type="domain" description="Tyr recombinase" evidence="10">
    <location>
        <begin position="98"/>
        <end position="279"/>
    </location>
</feature>
<keyword evidence="3" id="KW-0808">Transferase</keyword>
<evidence type="ECO:0000256" key="5">
    <source>
        <dbReference type="ARBA" id="ARBA00022908"/>
    </source>
</evidence>
<protein>
    <recommendedName>
        <fullName evidence="2">Integrase</fullName>
    </recommendedName>
</protein>
<dbReference type="InterPro" id="IPR044068">
    <property type="entry name" value="CB"/>
</dbReference>
<dbReference type="GO" id="GO:0016740">
    <property type="term" value="F:transferase activity"/>
    <property type="evidence" value="ECO:0007669"/>
    <property type="project" value="UniProtKB-KW"/>
</dbReference>
<evidence type="ECO:0000259" key="10">
    <source>
        <dbReference type="PROSITE" id="PS51898"/>
    </source>
</evidence>
<dbReference type="InterPro" id="IPR010998">
    <property type="entry name" value="Integrase_recombinase_N"/>
</dbReference>
<reference evidence="12" key="1">
    <citation type="journal article" date="2021" name="Proc. Natl. Acad. Sci. U.S.A.">
        <title>A Catalog of Tens of Thousands of Viruses from Human Metagenomes Reveals Hidden Associations with Chronic Diseases.</title>
        <authorList>
            <person name="Tisza M.J."/>
            <person name="Buck C.B."/>
        </authorList>
    </citation>
    <scope>NUCLEOTIDE SEQUENCE</scope>
    <source>
        <strain evidence="12">CtBCr48</strain>
    </source>
</reference>
<dbReference type="PANTHER" id="PTHR30349:SF41">
    <property type="entry name" value="INTEGRASE_RECOMBINASE PROTEIN MJ0367-RELATED"/>
    <property type="match status" value="1"/>
</dbReference>
<dbReference type="EMBL" id="BK032595">
    <property type="protein sequence ID" value="DAF50274.1"/>
    <property type="molecule type" value="Genomic_DNA"/>
</dbReference>
<evidence type="ECO:0000256" key="3">
    <source>
        <dbReference type="ARBA" id="ARBA00022679"/>
    </source>
</evidence>
<dbReference type="GO" id="GO:0016787">
    <property type="term" value="F:hydrolase activity"/>
    <property type="evidence" value="ECO:0007669"/>
    <property type="project" value="UniProtKB-KW"/>
</dbReference>
<evidence type="ECO:0000256" key="6">
    <source>
        <dbReference type="ARBA" id="ARBA00023125"/>
    </source>
</evidence>
<dbReference type="PROSITE" id="PS51898">
    <property type="entry name" value="TYR_RECOMBINASE"/>
    <property type="match status" value="1"/>
</dbReference>
<evidence type="ECO:0000256" key="2">
    <source>
        <dbReference type="ARBA" id="ARBA00016082"/>
    </source>
</evidence>
<comment type="similarity">
    <text evidence="1">Belongs to the 'phage' integrase family.</text>
</comment>
<dbReference type="Pfam" id="PF00589">
    <property type="entry name" value="Phage_integrase"/>
    <property type="match status" value="1"/>
</dbReference>
<keyword evidence="4" id="KW-0378">Hydrolase</keyword>
<keyword evidence="8" id="KW-1179">Viral genome integration</keyword>
<evidence type="ECO:0000256" key="7">
    <source>
        <dbReference type="ARBA" id="ARBA00023172"/>
    </source>
</evidence>
<proteinExistence type="inferred from homology"/>
<dbReference type="PROSITE" id="PS51900">
    <property type="entry name" value="CB"/>
    <property type="match status" value="1"/>
</dbReference>
<evidence type="ECO:0000259" key="11">
    <source>
        <dbReference type="PROSITE" id="PS51900"/>
    </source>
</evidence>
<dbReference type="InterPro" id="IPR004107">
    <property type="entry name" value="Integrase_SAM-like_N"/>
</dbReference>
<dbReference type="GO" id="GO:0015074">
    <property type="term" value="P:DNA integration"/>
    <property type="evidence" value="ECO:0007669"/>
    <property type="project" value="UniProtKB-KW"/>
</dbReference>
<accession>A0A8S5SI42</accession>
<dbReference type="GO" id="GO:0075713">
    <property type="term" value="P:establishment of integrated proviral latency"/>
    <property type="evidence" value="ECO:0007669"/>
    <property type="project" value="UniProtKB-KW"/>
</dbReference>
<dbReference type="GO" id="GO:0006310">
    <property type="term" value="P:DNA recombination"/>
    <property type="evidence" value="ECO:0007669"/>
    <property type="project" value="UniProtKB-KW"/>
</dbReference>
<evidence type="ECO:0000256" key="4">
    <source>
        <dbReference type="ARBA" id="ARBA00022801"/>
    </source>
</evidence>
<name>A0A8S5SI42_9CAUD</name>
<dbReference type="InterPro" id="IPR050090">
    <property type="entry name" value="Tyrosine_recombinase_XerCD"/>
</dbReference>
<evidence type="ECO:0000256" key="1">
    <source>
        <dbReference type="ARBA" id="ARBA00008857"/>
    </source>
</evidence>
<dbReference type="SUPFAM" id="SSF56349">
    <property type="entry name" value="DNA breaking-rejoining enzymes"/>
    <property type="match status" value="1"/>
</dbReference>
<dbReference type="PANTHER" id="PTHR30349">
    <property type="entry name" value="PHAGE INTEGRASE-RELATED"/>
    <property type="match status" value="1"/>
</dbReference>
<sequence length="283" mass="32170">MKYLNEFVTYMKGRQMSEGTITGYTRNLGYVFEVINKPEEEVTIEDLENYKFESKELSSSTLRTRLSAVKTYYAFLMRRKYITENPVEYLDSVKVNNKVKIPLTPDDIRKMINSATSVRMKAMIYALATTGMRIAELASITLDQYNGMMDNTIVITGKGNKQRSITFPAEAKKFIDQYINTERKHNTRNGDCGLLFVGNQGNMLNSEYTSAALKRVAKLAGVENYERVTNHLMRTTMATIAINDGVELPVIQKMLGHSNYNTTLRYAKMADEAASNAMAKIRF</sequence>
<dbReference type="CDD" id="cd00397">
    <property type="entry name" value="DNA_BRE_C"/>
    <property type="match status" value="1"/>
</dbReference>
<keyword evidence="6 9" id="KW-0238">DNA-binding</keyword>
<organism evidence="12">
    <name type="scientific">Siphoviridae sp. ctBCr48</name>
    <dbReference type="NCBI Taxonomy" id="2827802"/>
    <lineage>
        <taxon>Viruses</taxon>
        <taxon>Duplodnaviria</taxon>
        <taxon>Heunggongvirae</taxon>
        <taxon>Uroviricota</taxon>
        <taxon>Caudoviricetes</taxon>
    </lineage>
</organism>
<dbReference type="Gene3D" id="1.10.150.130">
    <property type="match status" value="1"/>
</dbReference>
<dbReference type="Gene3D" id="1.10.443.10">
    <property type="entry name" value="Intergrase catalytic core"/>
    <property type="match status" value="1"/>
</dbReference>
<dbReference type="Pfam" id="PF02899">
    <property type="entry name" value="Phage_int_SAM_1"/>
    <property type="match status" value="1"/>
</dbReference>